<reference evidence="1 2" key="1">
    <citation type="journal article" date="2018" name="Syst. Appl. Microbiol.">
        <title>Agrobacterium rosae sp. nov., isolated from galls on different agricultural crops.</title>
        <authorList>
            <person name="Kuzmanovic N."/>
            <person name="Pulawska J."/>
            <person name="Smalla K."/>
            <person name="Nesme X."/>
        </authorList>
    </citation>
    <scope>NUCLEOTIDE SEQUENCE [LARGE SCALE GENOMIC DNA]</scope>
    <source>
        <strain evidence="1 2">NCPPB 1650</strain>
    </source>
</reference>
<gene>
    <name evidence="1" type="ORF">CPJ18_19780</name>
</gene>
<evidence type="ECO:0000313" key="2">
    <source>
        <dbReference type="Proteomes" id="UP000237447"/>
    </source>
</evidence>
<dbReference type="EMBL" id="NXEJ01000008">
    <property type="protein sequence ID" value="POO50577.1"/>
    <property type="molecule type" value="Genomic_DNA"/>
</dbReference>
<organism evidence="1 2">
    <name type="scientific">Agrobacterium rosae</name>
    <dbReference type="NCBI Taxonomy" id="1972867"/>
    <lineage>
        <taxon>Bacteria</taxon>
        <taxon>Pseudomonadati</taxon>
        <taxon>Pseudomonadota</taxon>
        <taxon>Alphaproteobacteria</taxon>
        <taxon>Hyphomicrobiales</taxon>
        <taxon>Rhizobiaceae</taxon>
        <taxon>Rhizobium/Agrobacterium group</taxon>
        <taxon>Agrobacterium</taxon>
    </lineage>
</organism>
<dbReference type="Proteomes" id="UP000237447">
    <property type="component" value="Unassembled WGS sequence"/>
</dbReference>
<sequence length="135" mass="14073">MPSATPAIIQSNPVKNPGHRLRKLRRSRGSICPWFASFSGPIAILGHGISDGALQAAPLGRLDMAPHSAPFGGLCPPAIFLPWLACPGWQRRNLAGEPVGHVQGPTLHLPGGGASLLKHPPASSTTSAFVLIRAD</sequence>
<comment type="caution">
    <text evidence="1">The sequence shown here is derived from an EMBL/GenBank/DDBJ whole genome shotgun (WGS) entry which is preliminary data.</text>
</comment>
<evidence type="ECO:0000313" key="1">
    <source>
        <dbReference type="EMBL" id="POO50577.1"/>
    </source>
</evidence>
<protein>
    <submittedName>
        <fullName evidence="1">Uncharacterized protein</fullName>
    </submittedName>
</protein>
<dbReference type="AlphaFoldDB" id="A0AAE5VNZ0"/>
<name>A0AAE5VNZ0_9HYPH</name>
<accession>A0AAE5VNZ0</accession>
<proteinExistence type="predicted"/>